<accession>A0AAV3NNI6</accession>
<dbReference type="Proteomes" id="UP001454036">
    <property type="component" value="Unassembled WGS sequence"/>
</dbReference>
<feature type="region of interest" description="Disordered" evidence="1">
    <location>
        <begin position="92"/>
        <end position="111"/>
    </location>
</feature>
<evidence type="ECO:0000313" key="2">
    <source>
        <dbReference type="EMBL" id="GAA0140656.1"/>
    </source>
</evidence>
<protein>
    <submittedName>
        <fullName evidence="2">Uncharacterized protein</fullName>
    </submittedName>
</protein>
<keyword evidence="3" id="KW-1185">Reference proteome</keyword>
<dbReference type="EMBL" id="BAABME010000203">
    <property type="protein sequence ID" value="GAA0140656.1"/>
    <property type="molecule type" value="Genomic_DNA"/>
</dbReference>
<reference evidence="2 3" key="1">
    <citation type="submission" date="2024-01" db="EMBL/GenBank/DDBJ databases">
        <title>The complete chloroplast genome sequence of Lithospermum erythrorhizon: insights into the phylogenetic relationship among Boraginaceae species and the maternal lineages of purple gromwells.</title>
        <authorList>
            <person name="Okada T."/>
            <person name="Watanabe K."/>
        </authorList>
    </citation>
    <scope>NUCLEOTIDE SEQUENCE [LARGE SCALE GENOMIC DNA]</scope>
</reference>
<comment type="caution">
    <text evidence="2">The sequence shown here is derived from an EMBL/GenBank/DDBJ whole genome shotgun (WGS) entry which is preliminary data.</text>
</comment>
<gene>
    <name evidence="2" type="ORF">LIER_01963</name>
</gene>
<dbReference type="AlphaFoldDB" id="A0AAV3NNI6"/>
<proteinExistence type="predicted"/>
<organism evidence="2 3">
    <name type="scientific">Lithospermum erythrorhizon</name>
    <name type="common">Purple gromwell</name>
    <name type="synonym">Lithospermum officinale var. erythrorhizon</name>
    <dbReference type="NCBI Taxonomy" id="34254"/>
    <lineage>
        <taxon>Eukaryota</taxon>
        <taxon>Viridiplantae</taxon>
        <taxon>Streptophyta</taxon>
        <taxon>Embryophyta</taxon>
        <taxon>Tracheophyta</taxon>
        <taxon>Spermatophyta</taxon>
        <taxon>Magnoliopsida</taxon>
        <taxon>eudicotyledons</taxon>
        <taxon>Gunneridae</taxon>
        <taxon>Pentapetalae</taxon>
        <taxon>asterids</taxon>
        <taxon>lamiids</taxon>
        <taxon>Boraginales</taxon>
        <taxon>Boraginaceae</taxon>
        <taxon>Boraginoideae</taxon>
        <taxon>Lithospermeae</taxon>
        <taxon>Lithospermum</taxon>
    </lineage>
</organism>
<sequence length="141" mass="15237">MEIDPPIVNVKVQKGKEQKLKAKGSKIPISTGTSGVERPVLDIMPLRSIHPVNALQEVVQDENALGKEDIPIIEERVSDSSATEVTDIADVSEPSVTSSVKDSKGKTVEPPNIFDEHVEINSGSGVDIDVDVRDMCRGHID</sequence>
<evidence type="ECO:0000256" key="1">
    <source>
        <dbReference type="SAM" id="MobiDB-lite"/>
    </source>
</evidence>
<evidence type="ECO:0000313" key="3">
    <source>
        <dbReference type="Proteomes" id="UP001454036"/>
    </source>
</evidence>
<name>A0AAV3NNI6_LITER</name>